<evidence type="ECO:0000313" key="2">
    <source>
        <dbReference type="Proteomes" id="UP000292372"/>
    </source>
</evidence>
<proteinExistence type="predicted"/>
<sequence>MALFLVSFGFSQSNSNYKSIHVFVALCDNINQGIVPVPAKLGNGQDPKNNLYWGAMFGVKSYFKRSKDWTLVSSIKNPESHILERILFKHSTTNTYLLADAYDGKHIKQSTKDFLEATAGRNPISVTNGTQKFKFGGSANLIAYIGHDGLMEFDVTGNFEPIDKKNRDAIILACASKPYFKPYLNSTKANPLVWSTGLMSPEAYTLKWALDGWVKDETDLEIRERAAKAYNHYQKCGIKGAKRLLVTGY</sequence>
<name>A0A4Q9FN32_9FLAO</name>
<protein>
    <submittedName>
        <fullName evidence="1">Uncharacterized protein</fullName>
    </submittedName>
</protein>
<reference evidence="1 2" key="1">
    <citation type="journal article" date="2015" name="Int. J. Syst. Evol. Microbiol.">
        <title>Hyunsoonleella pacifica sp. nov., isolated from seawater of South Pacific Gyre.</title>
        <authorList>
            <person name="Gao X."/>
            <person name="Zhang Z."/>
            <person name="Dai X."/>
            <person name="Zhang X.H."/>
        </authorList>
    </citation>
    <scope>NUCLEOTIDE SEQUENCE [LARGE SCALE GENOMIC DNA]</scope>
    <source>
        <strain evidence="1 2">SW033</strain>
    </source>
</reference>
<comment type="caution">
    <text evidence="1">The sequence shown here is derived from an EMBL/GenBank/DDBJ whole genome shotgun (WGS) entry which is preliminary data.</text>
</comment>
<accession>A0A4Q9FN32</accession>
<dbReference type="EMBL" id="SIRS01000004">
    <property type="protein sequence ID" value="TBN15852.1"/>
    <property type="molecule type" value="Genomic_DNA"/>
</dbReference>
<dbReference type="AlphaFoldDB" id="A0A4Q9FN32"/>
<gene>
    <name evidence="1" type="ORF">EYD46_11765</name>
</gene>
<organism evidence="1 2">
    <name type="scientific">Hyunsoonleella pacifica</name>
    <dbReference type="NCBI Taxonomy" id="1080224"/>
    <lineage>
        <taxon>Bacteria</taxon>
        <taxon>Pseudomonadati</taxon>
        <taxon>Bacteroidota</taxon>
        <taxon>Flavobacteriia</taxon>
        <taxon>Flavobacteriales</taxon>
        <taxon>Flavobacteriaceae</taxon>
    </lineage>
</organism>
<keyword evidence="2" id="KW-1185">Reference proteome</keyword>
<dbReference type="Proteomes" id="UP000292372">
    <property type="component" value="Unassembled WGS sequence"/>
</dbReference>
<evidence type="ECO:0000313" key="1">
    <source>
        <dbReference type="EMBL" id="TBN15852.1"/>
    </source>
</evidence>
<dbReference type="OrthoDB" id="1149281at2"/>